<feature type="compositionally biased region" description="Low complexity" evidence="4">
    <location>
        <begin position="314"/>
        <end position="344"/>
    </location>
</feature>
<dbReference type="Proteomes" id="UP000215902">
    <property type="component" value="Unassembled WGS sequence"/>
</dbReference>
<evidence type="ECO:0000256" key="2">
    <source>
        <dbReference type="ARBA" id="ARBA00022737"/>
    </source>
</evidence>
<feature type="region of interest" description="Disordered" evidence="4">
    <location>
        <begin position="171"/>
        <end position="244"/>
    </location>
</feature>
<dbReference type="PANTHER" id="PTHR10502">
    <property type="entry name" value="ANNEXIN"/>
    <property type="match status" value="1"/>
</dbReference>
<accession>A0A267GG49</accession>
<dbReference type="GO" id="GO:0012506">
    <property type="term" value="C:vesicle membrane"/>
    <property type="evidence" value="ECO:0007669"/>
    <property type="project" value="TreeGrafter"/>
</dbReference>
<dbReference type="GO" id="GO:0005737">
    <property type="term" value="C:cytoplasm"/>
    <property type="evidence" value="ECO:0007669"/>
    <property type="project" value="TreeGrafter"/>
</dbReference>
<evidence type="ECO:0000256" key="4">
    <source>
        <dbReference type="SAM" id="MobiDB-lite"/>
    </source>
</evidence>
<dbReference type="GO" id="GO:0005544">
    <property type="term" value="F:calcium-dependent phospholipid binding"/>
    <property type="evidence" value="ECO:0007669"/>
    <property type="project" value="InterPro"/>
</dbReference>
<feature type="region of interest" description="Disordered" evidence="4">
    <location>
        <begin position="259"/>
        <end position="359"/>
    </location>
</feature>
<keyword evidence="6" id="KW-1185">Reference proteome</keyword>
<dbReference type="Pfam" id="PF00191">
    <property type="entry name" value="Annexin"/>
    <property type="match status" value="2"/>
</dbReference>
<organism evidence="5 6">
    <name type="scientific">Macrostomum lignano</name>
    <dbReference type="NCBI Taxonomy" id="282301"/>
    <lineage>
        <taxon>Eukaryota</taxon>
        <taxon>Metazoa</taxon>
        <taxon>Spiralia</taxon>
        <taxon>Lophotrochozoa</taxon>
        <taxon>Platyhelminthes</taxon>
        <taxon>Rhabditophora</taxon>
        <taxon>Macrostomorpha</taxon>
        <taxon>Macrostomida</taxon>
        <taxon>Macrostomidae</taxon>
        <taxon>Macrostomum</taxon>
    </lineage>
</organism>
<dbReference type="PROSITE" id="PS51897">
    <property type="entry name" value="ANNEXIN_2"/>
    <property type="match status" value="1"/>
</dbReference>
<dbReference type="AlphaFoldDB" id="A0A267GG49"/>
<gene>
    <name evidence="5" type="ORF">BOX15_Mlig030870g8</name>
</gene>
<protein>
    <recommendedName>
        <fullName evidence="7">Annexin</fullName>
    </recommendedName>
</protein>
<evidence type="ECO:0000313" key="6">
    <source>
        <dbReference type="Proteomes" id="UP000215902"/>
    </source>
</evidence>
<dbReference type="EMBL" id="NIVC01000352">
    <property type="protein sequence ID" value="PAA85020.1"/>
    <property type="molecule type" value="Genomic_DNA"/>
</dbReference>
<dbReference type="InterPro" id="IPR001464">
    <property type="entry name" value="Annexin"/>
</dbReference>
<dbReference type="PANTHER" id="PTHR10502:SF233">
    <property type="entry name" value="ANNEXIN B9"/>
    <property type="match status" value="1"/>
</dbReference>
<evidence type="ECO:0008006" key="7">
    <source>
        <dbReference type="Google" id="ProtNLM"/>
    </source>
</evidence>
<proteinExistence type="inferred from homology"/>
<dbReference type="GO" id="GO:0001786">
    <property type="term" value="F:phosphatidylserine binding"/>
    <property type="evidence" value="ECO:0007669"/>
    <property type="project" value="TreeGrafter"/>
</dbReference>
<feature type="compositionally biased region" description="Basic and acidic residues" evidence="4">
    <location>
        <begin position="196"/>
        <end position="205"/>
    </location>
</feature>
<keyword evidence="3" id="KW-0041">Annexin</keyword>
<evidence type="ECO:0000313" key="5">
    <source>
        <dbReference type="EMBL" id="PAA85020.1"/>
    </source>
</evidence>
<reference evidence="5 6" key="1">
    <citation type="submission" date="2017-06" db="EMBL/GenBank/DDBJ databases">
        <title>A platform for efficient transgenesis in Macrostomum lignano, a flatworm model organism for stem cell research.</title>
        <authorList>
            <person name="Berezikov E."/>
        </authorList>
    </citation>
    <scope>NUCLEOTIDE SEQUENCE [LARGE SCALE GENOMIC DNA]</scope>
    <source>
        <strain evidence="5">DV1</strain>
        <tissue evidence="5">Whole organism</tissue>
    </source>
</reference>
<dbReference type="InterPro" id="IPR018502">
    <property type="entry name" value="Annexin_repeat"/>
</dbReference>
<dbReference type="STRING" id="282301.A0A267GG49"/>
<dbReference type="GO" id="GO:0005634">
    <property type="term" value="C:nucleus"/>
    <property type="evidence" value="ECO:0007669"/>
    <property type="project" value="TreeGrafter"/>
</dbReference>
<evidence type="ECO:0000256" key="3">
    <source>
        <dbReference type="ARBA" id="ARBA00023216"/>
    </source>
</evidence>
<dbReference type="GO" id="GO:0005886">
    <property type="term" value="C:plasma membrane"/>
    <property type="evidence" value="ECO:0007669"/>
    <property type="project" value="TreeGrafter"/>
</dbReference>
<sequence>HCRAVVAPFHSAAAAAPEPPLIRPMPDGRCRFDRRRRVWQVDTATRIEIIGMDDCRSAQHETYRGCRCRCHRGGCQAIQIYFTTDGTEPNPVHRWEPDGKNKRGREVTFLYEGPFCLNAGNRTVRALAVVGGCLRRRHCCGLNCSATEVAEFLCRPWRYDEASAVRSAQSDLLSGSASGSDSGSSTSSSESEAEAEDKRIQRKVEPVPSSPAKAAAEPASPPSEPSSSKPRRKHFDSPGKGRASARCCCGGTQINLFGGGKWNLQPVKDAAEPAGAETTREEKPPSVLLPPPPVVKKTDAPEDEEGEFDSRLKSALNDLLQSDSAADSSLPPSPPSEQSSRESQVVPKTAKVEESAMPDDDAIMAEARGRFLSLGGPETLDVVSPVRVLMEDSEQPSTTMWERTEQLVGMVEEAKTEQSGTLHPAENFRPTEDAEAIQRALNESPVDQQSIIDILTRRVASQRAAISAAFADIDPDGQCLSEKFPEPGAPDAKDFDRLCGLLCLDQSEFDACQLRQALESPQADEASLIEILCSRTQSKIEAAKMAYRQMYGRSFAEDALEGISGPFKTLLNGLAGRSRPEGAVFDCDQARRDGRTLADEGPAGWAAGGRLTELLIERSNAHMRAAFAECQRLLCGEDSGGGGGIENLASMVKLRVPAGGGRKRLLTLLRCLCSRPGYFANLLNKAVHGTYHDDQVVLRVVISRCELDMVQIKEAFLAAHGDALASCLRGFAGGVYLSGLLQLIGEGGD</sequence>
<dbReference type="GO" id="GO:0032509">
    <property type="term" value="P:endosome transport via multivesicular body sorting pathway"/>
    <property type="evidence" value="ECO:0007669"/>
    <property type="project" value="TreeGrafter"/>
</dbReference>
<comment type="caution">
    <text evidence="5">The sequence shown here is derived from an EMBL/GenBank/DDBJ whole genome shotgun (WGS) entry which is preliminary data.</text>
</comment>
<keyword evidence="2" id="KW-0677">Repeat</keyword>
<dbReference type="PRINTS" id="PR00196">
    <property type="entry name" value="ANNEXIN"/>
</dbReference>
<feature type="compositionally biased region" description="Low complexity" evidence="4">
    <location>
        <begin position="171"/>
        <end position="190"/>
    </location>
</feature>
<dbReference type="SMART" id="SM00335">
    <property type="entry name" value="ANX"/>
    <property type="match status" value="2"/>
</dbReference>
<dbReference type="SUPFAM" id="SSF47874">
    <property type="entry name" value="Annexin"/>
    <property type="match status" value="1"/>
</dbReference>
<dbReference type="Gene3D" id="1.10.220.10">
    <property type="entry name" value="Annexin"/>
    <property type="match status" value="3"/>
</dbReference>
<evidence type="ECO:0000256" key="1">
    <source>
        <dbReference type="ARBA" id="ARBA00007831"/>
    </source>
</evidence>
<feature type="non-terminal residue" evidence="5">
    <location>
        <position position="1"/>
    </location>
</feature>
<dbReference type="GO" id="GO:0005509">
    <property type="term" value="F:calcium ion binding"/>
    <property type="evidence" value="ECO:0007669"/>
    <property type="project" value="InterPro"/>
</dbReference>
<comment type="similarity">
    <text evidence="1">Belongs to the annexin family.</text>
</comment>
<name>A0A267GG49_9PLAT</name>
<dbReference type="InterPro" id="IPR037104">
    <property type="entry name" value="Annexin_sf"/>
</dbReference>
<dbReference type="OrthoDB" id="37886at2759"/>